<reference evidence="2 3" key="1">
    <citation type="submission" date="2018-06" db="EMBL/GenBank/DDBJ databases">
        <authorList>
            <consortium name="Pathogen Informatics"/>
            <person name="Doyle S."/>
        </authorList>
    </citation>
    <scope>NUCLEOTIDE SEQUENCE [LARGE SCALE GENOMIC DNA]</scope>
    <source>
        <strain evidence="2 3">NCTC11112</strain>
    </source>
</reference>
<evidence type="ECO:0000313" key="3">
    <source>
        <dbReference type="Proteomes" id="UP000254817"/>
    </source>
</evidence>
<evidence type="ECO:0000313" key="2">
    <source>
        <dbReference type="EMBL" id="STG53185.1"/>
    </source>
</evidence>
<name>A0A376MT68_ECOLX</name>
<dbReference type="Proteomes" id="UP000254817">
    <property type="component" value="Unassembled WGS sequence"/>
</dbReference>
<sequence>MHYPPLWQVIRIGIVLGYAVIPNRNIICCQRQRT</sequence>
<keyword evidence="1" id="KW-0472">Membrane</keyword>
<dbReference type="EMBL" id="UGAW01000001">
    <property type="protein sequence ID" value="STG53185.1"/>
    <property type="molecule type" value="Genomic_DNA"/>
</dbReference>
<evidence type="ECO:0000256" key="1">
    <source>
        <dbReference type="SAM" id="Phobius"/>
    </source>
</evidence>
<feature type="transmembrane region" description="Helical" evidence="1">
    <location>
        <begin position="6"/>
        <end position="23"/>
    </location>
</feature>
<accession>A0A376MT68</accession>
<protein>
    <submittedName>
        <fullName evidence="2">Uncharacterized protein</fullName>
    </submittedName>
</protein>
<proteinExistence type="predicted"/>
<dbReference type="AlphaFoldDB" id="A0A376MT68"/>
<organism evidence="2 3">
    <name type="scientific">Escherichia coli</name>
    <dbReference type="NCBI Taxonomy" id="562"/>
    <lineage>
        <taxon>Bacteria</taxon>
        <taxon>Pseudomonadati</taxon>
        <taxon>Pseudomonadota</taxon>
        <taxon>Gammaproteobacteria</taxon>
        <taxon>Enterobacterales</taxon>
        <taxon>Enterobacteriaceae</taxon>
        <taxon>Escherichia</taxon>
    </lineage>
</organism>
<gene>
    <name evidence="2" type="ORF">NCTC11112_03720</name>
</gene>
<keyword evidence="1" id="KW-1133">Transmembrane helix</keyword>
<keyword evidence="1" id="KW-0812">Transmembrane</keyword>